<gene>
    <name evidence="2" type="ORF">THAOC_29100</name>
</gene>
<dbReference type="EMBL" id="AGNL01041172">
    <property type="protein sequence ID" value="EJK51705.1"/>
    <property type="molecule type" value="Genomic_DNA"/>
</dbReference>
<feature type="compositionally biased region" description="Basic and acidic residues" evidence="1">
    <location>
        <begin position="193"/>
        <end position="215"/>
    </location>
</feature>
<feature type="compositionally biased region" description="Basic and acidic residues" evidence="1">
    <location>
        <begin position="151"/>
        <end position="165"/>
    </location>
</feature>
<feature type="compositionally biased region" description="Pro residues" evidence="1">
    <location>
        <begin position="111"/>
        <end position="147"/>
    </location>
</feature>
<feature type="region of interest" description="Disordered" evidence="1">
    <location>
        <begin position="1"/>
        <end position="215"/>
    </location>
</feature>
<evidence type="ECO:0000256" key="1">
    <source>
        <dbReference type="SAM" id="MobiDB-lite"/>
    </source>
</evidence>
<evidence type="ECO:0000313" key="3">
    <source>
        <dbReference type="Proteomes" id="UP000266841"/>
    </source>
</evidence>
<dbReference type="AlphaFoldDB" id="K0RES4"/>
<proteinExistence type="predicted"/>
<organism evidence="2 3">
    <name type="scientific">Thalassiosira oceanica</name>
    <name type="common">Marine diatom</name>
    <dbReference type="NCBI Taxonomy" id="159749"/>
    <lineage>
        <taxon>Eukaryota</taxon>
        <taxon>Sar</taxon>
        <taxon>Stramenopiles</taxon>
        <taxon>Ochrophyta</taxon>
        <taxon>Bacillariophyta</taxon>
        <taxon>Coscinodiscophyceae</taxon>
        <taxon>Thalassiosirophycidae</taxon>
        <taxon>Thalassiosirales</taxon>
        <taxon>Thalassiosiraceae</taxon>
        <taxon>Thalassiosira</taxon>
    </lineage>
</organism>
<dbReference type="Proteomes" id="UP000266841">
    <property type="component" value="Unassembled WGS sequence"/>
</dbReference>
<keyword evidence="3" id="KW-1185">Reference proteome</keyword>
<sequence length="215" mass="22078">ERGNAGRPGVRPGGDGRPPSAPPSRSGGGGVGEHPGQSRRPRDCVDDDEHDDADALLGPPKRVRAGAFPIGYVGASSARRIRRGPVGRAVDLRGRPDDDADDGLEYAPGPGRTPGPPRAVPPNPPPPPPLPPPPTAPGTPPLPPPGVHPRRVLDPRQRQGADARGPRGRGPGTAPAEGQGAQLRRGGGVRALRGVDGEKEGSGREGRGRERGGRQ</sequence>
<name>K0RES4_THAOC</name>
<accession>K0RES4</accession>
<evidence type="ECO:0000313" key="2">
    <source>
        <dbReference type="EMBL" id="EJK51705.1"/>
    </source>
</evidence>
<comment type="caution">
    <text evidence="2">The sequence shown here is derived from an EMBL/GenBank/DDBJ whole genome shotgun (WGS) entry which is preliminary data.</text>
</comment>
<reference evidence="2 3" key="1">
    <citation type="journal article" date="2012" name="Genome Biol.">
        <title>Genome and low-iron response of an oceanic diatom adapted to chronic iron limitation.</title>
        <authorList>
            <person name="Lommer M."/>
            <person name="Specht M."/>
            <person name="Roy A.S."/>
            <person name="Kraemer L."/>
            <person name="Andreson R."/>
            <person name="Gutowska M.A."/>
            <person name="Wolf J."/>
            <person name="Bergner S.V."/>
            <person name="Schilhabel M.B."/>
            <person name="Klostermeier U.C."/>
            <person name="Beiko R.G."/>
            <person name="Rosenstiel P."/>
            <person name="Hippler M."/>
            <person name="Laroche J."/>
        </authorList>
    </citation>
    <scope>NUCLEOTIDE SEQUENCE [LARGE SCALE GENOMIC DNA]</scope>
    <source>
        <strain evidence="2 3">CCMP1005</strain>
    </source>
</reference>
<feature type="compositionally biased region" description="Acidic residues" evidence="1">
    <location>
        <begin position="45"/>
        <end position="54"/>
    </location>
</feature>
<feature type="non-terminal residue" evidence="2">
    <location>
        <position position="1"/>
    </location>
</feature>
<protein>
    <submittedName>
        <fullName evidence="2">Uncharacterized protein</fullName>
    </submittedName>
</protein>
<feature type="compositionally biased region" description="Low complexity" evidence="1">
    <location>
        <begin position="178"/>
        <end position="192"/>
    </location>
</feature>